<name>A0AAD6J6B0_DREDA</name>
<reference evidence="6" key="1">
    <citation type="submission" date="2023-01" db="EMBL/GenBank/DDBJ databases">
        <title>The chitinases involved in constricting ring structure development in the nematode-trapping fungus Drechslerella dactyloides.</title>
        <authorList>
            <person name="Wang R."/>
            <person name="Zhang L."/>
            <person name="Tang P."/>
            <person name="Li S."/>
            <person name="Liang L."/>
        </authorList>
    </citation>
    <scope>NUCLEOTIDE SEQUENCE</scope>
    <source>
        <strain evidence="6">YMF1.00031</strain>
    </source>
</reference>
<evidence type="ECO:0000256" key="3">
    <source>
        <dbReference type="ARBA" id="ARBA00023125"/>
    </source>
</evidence>
<evidence type="ECO:0000256" key="5">
    <source>
        <dbReference type="SAM" id="MobiDB-lite"/>
    </source>
</evidence>
<gene>
    <name evidence="6" type="ORF">Dda_0418</name>
</gene>
<proteinExistence type="predicted"/>
<sequence length="203" mass="22977">MRDADEETNAPPTTSTAPGSAPFATGNAALQNTAHSGFHVEMISEDDFEEDEPGVPMEYKPNPLHIQFFLHYVKLCEIMGLVLAQQYSVALRARRHHAIDLTHSDMALADWMRNLPDEMKYYMNDVKRQNFWAALLHSTYYTTLCLLHRAHMPPATLPDPTHLNSAMSAYPSRNIAFQAATNITAIIQNLRSHDELKYCPAFM</sequence>
<keyword evidence="3" id="KW-0238">DNA-binding</keyword>
<dbReference type="CDD" id="cd12148">
    <property type="entry name" value="fungal_TF_MHR"/>
    <property type="match status" value="1"/>
</dbReference>
<keyword evidence="7" id="KW-1185">Reference proteome</keyword>
<evidence type="ECO:0000256" key="2">
    <source>
        <dbReference type="ARBA" id="ARBA00023015"/>
    </source>
</evidence>
<dbReference type="PANTHER" id="PTHR47171">
    <property type="entry name" value="FARA-RELATED"/>
    <property type="match status" value="1"/>
</dbReference>
<protein>
    <submittedName>
        <fullName evidence="6">Uncharacterized protein</fullName>
    </submittedName>
</protein>
<evidence type="ECO:0000256" key="1">
    <source>
        <dbReference type="ARBA" id="ARBA00022833"/>
    </source>
</evidence>
<evidence type="ECO:0000256" key="4">
    <source>
        <dbReference type="ARBA" id="ARBA00023163"/>
    </source>
</evidence>
<dbReference type="AlphaFoldDB" id="A0AAD6J6B0"/>
<feature type="region of interest" description="Disordered" evidence="5">
    <location>
        <begin position="1"/>
        <end position="26"/>
    </location>
</feature>
<evidence type="ECO:0000313" key="6">
    <source>
        <dbReference type="EMBL" id="KAJ6264274.1"/>
    </source>
</evidence>
<organism evidence="6 7">
    <name type="scientific">Drechslerella dactyloides</name>
    <name type="common">Nematode-trapping fungus</name>
    <name type="synonym">Arthrobotrys dactyloides</name>
    <dbReference type="NCBI Taxonomy" id="74499"/>
    <lineage>
        <taxon>Eukaryota</taxon>
        <taxon>Fungi</taxon>
        <taxon>Dikarya</taxon>
        <taxon>Ascomycota</taxon>
        <taxon>Pezizomycotina</taxon>
        <taxon>Orbiliomycetes</taxon>
        <taxon>Orbiliales</taxon>
        <taxon>Orbiliaceae</taxon>
        <taxon>Drechslerella</taxon>
    </lineage>
</organism>
<comment type="caution">
    <text evidence="6">The sequence shown here is derived from an EMBL/GenBank/DDBJ whole genome shotgun (WGS) entry which is preliminary data.</text>
</comment>
<evidence type="ECO:0000313" key="7">
    <source>
        <dbReference type="Proteomes" id="UP001221413"/>
    </source>
</evidence>
<accession>A0AAD6J6B0</accession>
<keyword evidence="4" id="KW-0804">Transcription</keyword>
<dbReference type="Proteomes" id="UP001221413">
    <property type="component" value="Unassembled WGS sequence"/>
</dbReference>
<dbReference type="EMBL" id="JAQGDS010000001">
    <property type="protein sequence ID" value="KAJ6264274.1"/>
    <property type="molecule type" value="Genomic_DNA"/>
</dbReference>
<dbReference type="PANTHER" id="PTHR47171:SF3">
    <property type="entry name" value="FARA-RELATED"/>
    <property type="match status" value="1"/>
</dbReference>
<keyword evidence="2" id="KW-0805">Transcription regulation</keyword>
<feature type="compositionally biased region" description="Low complexity" evidence="5">
    <location>
        <begin position="10"/>
        <end position="25"/>
    </location>
</feature>
<dbReference type="InterPro" id="IPR052073">
    <property type="entry name" value="Amide_Lactam_Regulators"/>
</dbReference>
<keyword evidence="1" id="KW-0862">Zinc</keyword>
<dbReference type="GO" id="GO:0003677">
    <property type="term" value="F:DNA binding"/>
    <property type="evidence" value="ECO:0007669"/>
    <property type="project" value="UniProtKB-KW"/>
</dbReference>